<protein>
    <submittedName>
        <fullName evidence="4">HAD-IB family hydrolase</fullName>
    </submittedName>
</protein>
<dbReference type="AlphaFoldDB" id="A0A928V599"/>
<organism evidence="4 5">
    <name type="scientific">Cellvibrio polysaccharolyticus</name>
    <dbReference type="NCBI Taxonomy" id="2082724"/>
    <lineage>
        <taxon>Bacteria</taxon>
        <taxon>Pseudomonadati</taxon>
        <taxon>Pseudomonadota</taxon>
        <taxon>Gammaproteobacteria</taxon>
        <taxon>Cellvibrionales</taxon>
        <taxon>Cellvibrionaceae</taxon>
        <taxon>Cellvibrio</taxon>
    </lineage>
</organism>
<dbReference type="NCBIfam" id="TIGR01488">
    <property type="entry name" value="HAD-SF-IB"/>
    <property type="match status" value="1"/>
</dbReference>
<keyword evidence="1" id="KW-0479">Metal-binding</keyword>
<dbReference type="Gene3D" id="3.40.50.1000">
    <property type="entry name" value="HAD superfamily/HAD-like"/>
    <property type="match status" value="1"/>
</dbReference>
<evidence type="ECO:0000313" key="4">
    <source>
        <dbReference type="EMBL" id="MBE8718113.1"/>
    </source>
</evidence>
<dbReference type="GO" id="GO:0016787">
    <property type="term" value="F:hydrolase activity"/>
    <property type="evidence" value="ECO:0007669"/>
    <property type="project" value="UniProtKB-KW"/>
</dbReference>
<comment type="caution">
    <text evidence="4">The sequence shown here is derived from an EMBL/GenBank/DDBJ whole genome shotgun (WGS) entry which is preliminary data.</text>
</comment>
<dbReference type="PANTHER" id="PTHR43344:SF13">
    <property type="entry name" value="PHOSPHATASE RV3661-RELATED"/>
    <property type="match status" value="1"/>
</dbReference>
<evidence type="ECO:0000313" key="5">
    <source>
        <dbReference type="Proteomes" id="UP000652567"/>
    </source>
</evidence>
<dbReference type="Proteomes" id="UP000652567">
    <property type="component" value="Unassembled WGS sequence"/>
</dbReference>
<keyword evidence="5" id="KW-1185">Reference proteome</keyword>
<sequence>MNTAGKLMHNDQIYAFFDVDDTLISVKSMLSFQEFWYERFNDVEAQLRYYADIRQHMHADASWEFMNRLYYQHFKGRKVADVKQCGEAWFQFMHSSCAAFFNPVPLAELRYHQYHGHEIVFVSGSFPALLRPIADFLRVRHILATTLEIKGGIYTGDILAPQTIGEGKVEAIQLFLNATGGDALNCYAYGDDISDLPMLESVGNPIVVKGGRKLEHHALDVGWKIISPV</sequence>
<dbReference type="SUPFAM" id="SSF56784">
    <property type="entry name" value="HAD-like"/>
    <property type="match status" value="1"/>
</dbReference>
<gene>
    <name evidence="4" type="ORF">C4F51_13040</name>
</gene>
<proteinExistence type="predicted"/>
<dbReference type="RefSeq" id="WP_193910419.1">
    <property type="nucleotide sequence ID" value="NZ_PRDL01000001.1"/>
</dbReference>
<dbReference type="PANTHER" id="PTHR43344">
    <property type="entry name" value="PHOSPHOSERINE PHOSPHATASE"/>
    <property type="match status" value="1"/>
</dbReference>
<reference evidence="4" key="1">
    <citation type="submission" date="2018-07" db="EMBL/GenBank/DDBJ databases">
        <title>Genome assembly of strain Ka43.</title>
        <authorList>
            <person name="Kukolya J."/>
            <person name="Nagy I."/>
            <person name="Horvath B."/>
            <person name="Toth A."/>
        </authorList>
    </citation>
    <scope>NUCLEOTIDE SEQUENCE</scope>
    <source>
        <strain evidence="4">KB43</strain>
    </source>
</reference>
<dbReference type="Pfam" id="PF12710">
    <property type="entry name" value="HAD"/>
    <property type="match status" value="1"/>
</dbReference>
<name>A0A928V599_9GAMM</name>
<evidence type="ECO:0000256" key="2">
    <source>
        <dbReference type="ARBA" id="ARBA00022801"/>
    </source>
</evidence>
<dbReference type="InterPro" id="IPR006385">
    <property type="entry name" value="HAD_hydro_SerB1"/>
</dbReference>
<keyword evidence="2 4" id="KW-0378">Hydrolase</keyword>
<accession>A0A928V599</accession>
<dbReference type="InterPro" id="IPR050582">
    <property type="entry name" value="HAD-like_SerB"/>
</dbReference>
<dbReference type="InterPro" id="IPR036412">
    <property type="entry name" value="HAD-like_sf"/>
</dbReference>
<dbReference type="Gene3D" id="1.20.1440.100">
    <property type="entry name" value="SG protein - dephosphorylation function"/>
    <property type="match status" value="1"/>
</dbReference>
<dbReference type="GO" id="GO:0046872">
    <property type="term" value="F:metal ion binding"/>
    <property type="evidence" value="ECO:0007669"/>
    <property type="project" value="UniProtKB-KW"/>
</dbReference>
<keyword evidence="3" id="KW-0460">Magnesium</keyword>
<dbReference type="NCBIfam" id="TIGR01490">
    <property type="entry name" value="HAD-SF-IB-hyp1"/>
    <property type="match status" value="1"/>
</dbReference>
<dbReference type="InterPro" id="IPR023214">
    <property type="entry name" value="HAD_sf"/>
</dbReference>
<dbReference type="EMBL" id="PRDL01000001">
    <property type="protein sequence ID" value="MBE8718113.1"/>
    <property type="molecule type" value="Genomic_DNA"/>
</dbReference>
<evidence type="ECO:0000256" key="1">
    <source>
        <dbReference type="ARBA" id="ARBA00022723"/>
    </source>
</evidence>
<evidence type="ECO:0000256" key="3">
    <source>
        <dbReference type="ARBA" id="ARBA00022842"/>
    </source>
</evidence>